<evidence type="ECO:0000313" key="2">
    <source>
        <dbReference type="Proteomes" id="UP000321291"/>
    </source>
</evidence>
<protein>
    <submittedName>
        <fullName evidence="1">Uncharacterized protein</fullName>
    </submittedName>
</protein>
<proteinExistence type="predicted"/>
<reference evidence="1 2" key="1">
    <citation type="journal article" date="2017" name="Int. J. Syst. Evol. Microbiol.">
        <title>Arachidicoccus ginsenosidivorans sp. nov., with ginsenoside-converting activity isolated from ginseng cultivating soil.</title>
        <authorList>
            <person name="Siddiqi M.Z."/>
            <person name="Aslam Z."/>
            <person name="Im W.T."/>
        </authorList>
    </citation>
    <scope>NUCLEOTIDE SEQUENCE [LARGE SCALE GENOMIC DNA]</scope>
    <source>
        <strain evidence="1 2">Gsoil 809</strain>
    </source>
</reference>
<keyword evidence="2" id="KW-1185">Reference proteome</keyword>
<dbReference type="Proteomes" id="UP000321291">
    <property type="component" value="Chromosome"/>
</dbReference>
<dbReference type="AlphaFoldDB" id="A0A5B8VQ96"/>
<sequence>MQKIKWIACLVFMLCGRWLYAVELKTSNVKVELNDKGYYTSIEVNGQQILSAGNYPIVSAVAHDKIILPHRLTVVGDKFMLVMDDNQEITLLIKQQKAAITYEISEVPADYNVVVFGPLKVKLHEVVGEVVGVVQAGTIAFGMQALNIKTIGGIFRPYAAAYGSKFSYAGENTDLSVASAPYYDFAVADTKDGAVFQLSAKNRTKRSYEKVNQVAHAMVLPLQGSDGQIKGAKIALFGDQRSQILNRIGKVEIEQGLPHPIIEGEWGKISRDAMRSYMITDFSKDNLDFVLDKTALAGFKTLYHPGAFKTWGHFEWNPSLSTTGDAGIKALVEKAAKKGIQLGVHTLSNFMTTNDSYITPIPSKHLLKQGILKLTSGLDSEQTSFEIATTGLFDVPLTLNALQIGDELITFGKAEKRGAVIELSGCTRGAFGTTRAVHQSTEPLYKLWDYPYRTLFSDLELQDSFSNRLADIFNHTGLKQISFDGLEGCTYTGQDDYATSRFVSGFYSALKDKQNLINDASRLSHYLWHIHTRMNWGEPWGEEMRKGQVENRIKNQAYFKRNLFPRMLGWFLIRLADRKFEATSLEDLEWALSESAGFDAGYAMSISVVTLKKHGQIDTLLEAMKNWDYLRYHNVFTEAQKQKIKDPDSEWHLEKVDAKNFLLYPMFISERYQLSLSEMQPGQPGGADWTWRSPNESHFGLRIKVEGEGGIANPSIRTPLGTLKIIGKATAGQYILLNRQGKAILTDKNYNTISTLDVQGKALLPKGNCAVSFGCEVEGDTKPDLVIRYETWQSPEKITCP</sequence>
<accession>A0A5B8VQ96</accession>
<organism evidence="1 2">
    <name type="scientific">Arachidicoccus ginsenosidivorans</name>
    <dbReference type="NCBI Taxonomy" id="496057"/>
    <lineage>
        <taxon>Bacteria</taxon>
        <taxon>Pseudomonadati</taxon>
        <taxon>Bacteroidota</taxon>
        <taxon>Chitinophagia</taxon>
        <taxon>Chitinophagales</taxon>
        <taxon>Chitinophagaceae</taxon>
        <taxon>Arachidicoccus</taxon>
    </lineage>
</organism>
<dbReference type="RefSeq" id="WP_146786918.1">
    <property type="nucleotide sequence ID" value="NZ_CP042434.1"/>
</dbReference>
<name>A0A5B8VQ96_9BACT</name>
<dbReference type="OrthoDB" id="2484068at2"/>
<evidence type="ECO:0000313" key="1">
    <source>
        <dbReference type="EMBL" id="QEC73807.1"/>
    </source>
</evidence>
<gene>
    <name evidence="1" type="ORF">FSB73_21200</name>
</gene>
<dbReference type="KEGG" id="agi:FSB73_21200"/>
<dbReference type="EMBL" id="CP042434">
    <property type="protein sequence ID" value="QEC73807.1"/>
    <property type="molecule type" value="Genomic_DNA"/>
</dbReference>